<organism evidence="1 2">
    <name type="scientific">Lactococcus garvieae</name>
    <dbReference type="NCBI Taxonomy" id="1363"/>
    <lineage>
        <taxon>Bacteria</taxon>
        <taxon>Bacillati</taxon>
        <taxon>Bacillota</taxon>
        <taxon>Bacilli</taxon>
        <taxon>Lactobacillales</taxon>
        <taxon>Streptococcaceae</taxon>
        <taxon>Lactococcus</taxon>
    </lineage>
</organism>
<evidence type="ECO:0000313" key="2">
    <source>
        <dbReference type="Proteomes" id="UP001164042"/>
    </source>
</evidence>
<proteinExistence type="predicted"/>
<dbReference type="Proteomes" id="UP001164042">
    <property type="component" value="Chromosome"/>
</dbReference>
<gene>
    <name evidence="1" type="ORF">OF801_04355</name>
</gene>
<protein>
    <submittedName>
        <fullName evidence="1">Uncharacterized protein</fullName>
    </submittedName>
</protein>
<sequence length="82" mass="9605">MIRNNYEDTIFSITNKLNDKLDNLLMQSNQDNTLMVDDVIIQLADVTSNFNNLLMELTKRNTMIKEFVTERNKHEPSDSIIQ</sequence>
<dbReference type="AlphaFoldDB" id="A0AA46TY12"/>
<reference evidence="1" key="1">
    <citation type="submission" date="2022-10" db="EMBL/GenBank/DDBJ databases">
        <title>Genome assembly of Lactococcus garvieae isolates from cricket gut.</title>
        <authorList>
            <person name="Luecke A.R."/>
            <person name="Brown A.M.V."/>
            <person name="Wakeman C.A."/>
        </authorList>
    </citation>
    <scope>NUCLEOTIDE SEQUENCE</scope>
    <source>
        <strain evidence="1">Alexii-11_2</strain>
    </source>
</reference>
<evidence type="ECO:0000313" key="1">
    <source>
        <dbReference type="EMBL" id="UYT11434.1"/>
    </source>
</evidence>
<accession>A0AA46TY12</accession>
<dbReference type="EMBL" id="CP109635">
    <property type="protein sequence ID" value="UYT11434.1"/>
    <property type="molecule type" value="Genomic_DNA"/>
</dbReference>
<dbReference type="RefSeq" id="WP_264308712.1">
    <property type="nucleotide sequence ID" value="NZ_CP109635.1"/>
</dbReference>
<name>A0AA46TY12_9LACT</name>